<comment type="caution">
    <text evidence="6">The sequence shown here is derived from an EMBL/GenBank/DDBJ whole genome shotgun (WGS) entry which is preliminary data.</text>
</comment>
<keyword evidence="2" id="KW-0547">Nucleotide-binding</keyword>
<dbReference type="Proteomes" id="UP001064489">
    <property type="component" value="Chromosome 12"/>
</dbReference>
<dbReference type="EMBL" id="JAJSOW010000107">
    <property type="protein sequence ID" value="KAI9157500.1"/>
    <property type="molecule type" value="Genomic_DNA"/>
</dbReference>
<keyword evidence="3" id="KW-0067">ATP-binding</keyword>
<dbReference type="PANTHER" id="PTHR23077:SF27">
    <property type="entry name" value="ATPASE FAMILY GENE 2 PROTEIN HOMOLOG A"/>
    <property type="match status" value="1"/>
</dbReference>
<sequence length="767" mass="83812">MPSKTKKYSKTPSRQPNFDPSASPRTPLLMPTLDSGFSDEDFQSILEEASSRNPTLIGKSAFVGRVTDVETECRGCKIWLSESSMLASSLAPGSTVSVSLASPGNRFLLSPFISVVDEWAQHFGIDSLDHISNEVGNYFALATVFPSCKVLKNGVRFSSNLAHTMGCPASGRHVFVYAIPIQNKFQSGQFVEGVLLHGPPGTGKTSSAQLCAHDIGVNLFTVNGPEIVSQEYGESEQALHGVFDSARQAAPAVVFIDELDAIAPARKDRGEELSQRMVAILLNLMDGISRVDGLLVIAATNRPDSIEAALRRRLDQEIEIGVPSPVQRLDILHTLLIDSKHSLSDRQIQYLALATHGHFDIIVEESGCSRNSGDDSRNCSDFESSCTSIVPISSEILPSCHASGTVSKTANNFSNGVNSSSEGMFMLEEECTLKVTFEDFEKARMKVRPSAMREVILEVPKVNWEDIGGQREVKTQLMEAVEWPQKHQEAFKRIGTHPPTGILLFGPPGCSKTLMARAVTSEAGLNFLAVKGPELFSKWVGESEKAVRTLFAKARANAPSIIFFDEIDGLAVIRGKESDGVSVSDRVMSQLLVELDGLHQRVDITVIAATNRPDKIDPALLRSGCFDRLLYLGPPNETDREEILHIHLRKIPCSSDVSIRDLACLTEGCTGADISLICREAAISALEENLDSSEITMKHLKTAIGQVQPSDIQSYKELSTKFQRLVHSSATEDRSGYQQCSSRSTWIWTLIKSVSLFLRCLQTGPSQ</sequence>
<dbReference type="GO" id="GO:0009507">
    <property type="term" value="C:chloroplast"/>
    <property type="evidence" value="ECO:0007669"/>
    <property type="project" value="TreeGrafter"/>
</dbReference>
<proteinExistence type="inferred from homology"/>
<protein>
    <recommendedName>
        <fullName evidence="5">AAA+ ATPase domain-containing protein</fullName>
    </recommendedName>
</protein>
<accession>A0AAD5NG97</accession>
<comment type="similarity">
    <text evidence="1">Belongs to the AAA ATPase family.</text>
</comment>
<dbReference type="InterPro" id="IPR027417">
    <property type="entry name" value="P-loop_NTPase"/>
</dbReference>
<feature type="region of interest" description="Disordered" evidence="4">
    <location>
        <begin position="1"/>
        <end position="30"/>
    </location>
</feature>
<dbReference type="InterPro" id="IPR058958">
    <property type="entry name" value="DPBB_CI111"/>
</dbReference>
<dbReference type="Pfam" id="PF26429">
    <property type="entry name" value="DPBB_CI111"/>
    <property type="match status" value="1"/>
</dbReference>
<dbReference type="PROSITE" id="PS00674">
    <property type="entry name" value="AAA"/>
    <property type="match status" value="1"/>
</dbReference>
<dbReference type="Gene3D" id="1.10.8.60">
    <property type="match status" value="2"/>
</dbReference>
<dbReference type="InterPro" id="IPR050168">
    <property type="entry name" value="AAA_ATPase_domain"/>
</dbReference>
<dbReference type="AlphaFoldDB" id="A0AAD5NG97"/>
<feature type="domain" description="AAA+ ATPase" evidence="5">
    <location>
        <begin position="498"/>
        <end position="636"/>
    </location>
</feature>
<dbReference type="GO" id="GO:0016887">
    <property type="term" value="F:ATP hydrolysis activity"/>
    <property type="evidence" value="ECO:0007669"/>
    <property type="project" value="InterPro"/>
</dbReference>
<organism evidence="6 7">
    <name type="scientific">Acer negundo</name>
    <name type="common">Box elder</name>
    <dbReference type="NCBI Taxonomy" id="4023"/>
    <lineage>
        <taxon>Eukaryota</taxon>
        <taxon>Viridiplantae</taxon>
        <taxon>Streptophyta</taxon>
        <taxon>Embryophyta</taxon>
        <taxon>Tracheophyta</taxon>
        <taxon>Spermatophyta</taxon>
        <taxon>Magnoliopsida</taxon>
        <taxon>eudicotyledons</taxon>
        <taxon>Gunneridae</taxon>
        <taxon>Pentapetalae</taxon>
        <taxon>rosids</taxon>
        <taxon>malvids</taxon>
        <taxon>Sapindales</taxon>
        <taxon>Sapindaceae</taxon>
        <taxon>Hippocastanoideae</taxon>
        <taxon>Acereae</taxon>
        <taxon>Acer</taxon>
    </lineage>
</organism>
<evidence type="ECO:0000313" key="6">
    <source>
        <dbReference type="EMBL" id="KAI9157500.1"/>
    </source>
</evidence>
<keyword evidence="7" id="KW-1185">Reference proteome</keyword>
<evidence type="ECO:0000256" key="4">
    <source>
        <dbReference type="SAM" id="MobiDB-lite"/>
    </source>
</evidence>
<dbReference type="FunFam" id="1.10.8.60:FF:000038">
    <property type="entry name" value="spermatogenesis-associated protein 5-like protein 1"/>
    <property type="match status" value="1"/>
</dbReference>
<evidence type="ECO:0000256" key="2">
    <source>
        <dbReference type="ARBA" id="ARBA00022741"/>
    </source>
</evidence>
<evidence type="ECO:0000256" key="1">
    <source>
        <dbReference type="ARBA" id="ARBA00006914"/>
    </source>
</evidence>
<dbReference type="FunFam" id="3.40.50.300:FF:000661">
    <property type="entry name" value="calmodulin-interacting protein 111 isoform X1"/>
    <property type="match status" value="1"/>
</dbReference>
<name>A0AAD5NG97_ACENE</name>
<evidence type="ECO:0000259" key="5">
    <source>
        <dbReference type="SMART" id="SM00382"/>
    </source>
</evidence>
<dbReference type="GO" id="GO:0005524">
    <property type="term" value="F:ATP binding"/>
    <property type="evidence" value="ECO:0007669"/>
    <property type="project" value="UniProtKB-KW"/>
</dbReference>
<feature type="domain" description="AAA+ ATPase" evidence="5">
    <location>
        <begin position="190"/>
        <end position="324"/>
    </location>
</feature>
<dbReference type="Pfam" id="PF17862">
    <property type="entry name" value="AAA_lid_3"/>
    <property type="match status" value="1"/>
</dbReference>
<dbReference type="CDD" id="cd19511">
    <property type="entry name" value="RecA-like_CDC48_r2-like"/>
    <property type="match status" value="1"/>
</dbReference>
<gene>
    <name evidence="6" type="ORF">LWI28_023558</name>
</gene>
<evidence type="ECO:0000313" key="7">
    <source>
        <dbReference type="Proteomes" id="UP001064489"/>
    </source>
</evidence>
<dbReference type="SMART" id="SM00382">
    <property type="entry name" value="AAA"/>
    <property type="match status" value="2"/>
</dbReference>
<dbReference type="Pfam" id="PF00004">
    <property type="entry name" value="AAA"/>
    <property type="match status" value="2"/>
</dbReference>
<dbReference type="InterPro" id="IPR003593">
    <property type="entry name" value="AAA+_ATPase"/>
</dbReference>
<reference evidence="6" key="1">
    <citation type="journal article" date="2022" name="Plant J.">
        <title>Strategies of tolerance reflected in two North American maple genomes.</title>
        <authorList>
            <person name="McEvoy S.L."/>
            <person name="Sezen U.U."/>
            <person name="Trouern-Trend A."/>
            <person name="McMahon S.M."/>
            <person name="Schaberg P.G."/>
            <person name="Yang J."/>
            <person name="Wegrzyn J.L."/>
            <person name="Swenson N.G."/>
        </authorList>
    </citation>
    <scope>NUCLEOTIDE SEQUENCE</scope>
    <source>
        <strain evidence="6">91603</strain>
    </source>
</reference>
<dbReference type="InterPro" id="IPR003960">
    <property type="entry name" value="ATPase_AAA_CS"/>
</dbReference>
<feature type="compositionally biased region" description="Polar residues" evidence="4">
    <location>
        <begin position="14"/>
        <end position="24"/>
    </location>
</feature>
<reference evidence="6" key="2">
    <citation type="submission" date="2023-02" db="EMBL/GenBank/DDBJ databases">
        <authorList>
            <person name="Swenson N.G."/>
            <person name="Wegrzyn J.L."/>
            <person name="Mcevoy S.L."/>
        </authorList>
    </citation>
    <scope>NUCLEOTIDE SEQUENCE</scope>
    <source>
        <strain evidence="6">91603</strain>
        <tissue evidence="6">Leaf</tissue>
    </source>
</reference>
<dbReference type="Gene3D" id="3.40.50.300">
    <property type="entry name" value="P-loop containing nucleotide triphosphate hydrolases"/>
    <property type="match status" value="2"/>
</dbReference>
<dbReference type="InterPro" id="IPR003959">
    <property type="entry name" value="ATPase_AAA_core"/>
</dbReference>
<dbReference type="InterPro" id="IPR041569">
    <property type="entry name" value="AAA_lid_3"/>
</dbReference>
<dbReference type="SUPFAM" id="SSF52540">
    <property type="entry name" value="P-loop containing nucleoside triphosphate hydrolases"/>
    <property type="match status" value="2"/>
</dbReference>
<evidence type="ECO:0000256" key="3">
    <source>
        <dbReference type="ARBA" id="ARBA00022840"/>
    </source>
</evidence>
<dbReference type="PANTHER" id="PTHR23077">
    <property type="entry name" value="AAA-FAMILY ATPASE"/>
    <property type="match status" value="1"/>
</dbReference>